<organism evidence="1 2">
    <name type="scientific">Stomoxys calcitrans</name>
    <name type="common">Stable fly</name>
    <name type="synonym">Conops calcitrans</name>
    <dbReference type="NCBI Taxonomy" id="35570"/>
    <lineage>
        <taxon>Eukaryota</taxon>
        <taxon>Metazoa</taxon>
        <taxon>Ecdysozoa</taxon>
        <taxon>Arthropoda</taxon>
        <taxon>Hexapoda</taxon>
        <taxon>Insecta</taxon>
        <taxon>Pterygota</taxon>
        <taxon>Neoptera</taxon>
        <taxon>Endopterygota</taxon>
        <taxon>Diptera</taxon>
        <taxon>Brachycera</taxon>
        <taxon>Muscomorpha</taxon>
        <taxon>Muscoidea</taxon>
        <taxon>Muscidae</taxon>
        <taxon>Stomoxys</taxon>
    </lineage>
</organism>
<protein>
    <recommendedName>
        <fullName evidence="3">Apoptosis regulatory protein Siva</fullName>
    </recommendedName>
</protein>
<keyword evidence="2" id="KW-1185">Reference proteome</keyword>
<name>A0A1I8Q9G5_STOCA</name>
<dbReference type="EnsemblMetazoa" id="SCAU015090-RA">
    <property type="protein sequence ID" value="SCAU015090-PA"/>
    <property type="gene ID" value="SCAU015090"/>
</dbReference>
<dbReference type="PANTHER" id="PTHR14365:SF1">
    <property type="entry name" value="APOPTOSIS REGULATORY PROTEIN SIVA"/>
    <property type="match status" value="1"/>
</dbReference>
<sequence length="219" mass="25293">MIKLLFIPRSLLNLMKTNYKHDLVNFSFSPGLIFQPIKVISYRKKNSKFIFKLINMERACLKRMRSEEDSSPFVLQRKMHVNEKIMDSRDNNKMKQIHAKTTQMLFQAARSVSNNNIQPDRNKKSPLYRLVVLYGNGQIEPAKGAEEQDDEFLWVRRKAKCCNRDTYVQSNCINCQNNLCEECGYSCTECGAFVCNSCISLFGTGNVDQPLCEKCSLFA</sequence>
<proteinExistence type="predicted"/>
<dbReference type="OrthoDB" id="60860at2759"/>
<dbReference type="PANTHER" id="PTHR14365">
    <property type="entry name" value="APOPTOSIS REGULATORY PROTEIN SIVA"/>
    <property type="match status" value="1"/>
</dbReference>
<dbReference type="Proteomes" id="UP000095300">
    <property type="component" value="Unassembled WGS sequence"/>
</dbReference>
<evidence type="ECO:0000313" key="1">
    <source>
        <dbReference type="EnsemblMetazoa" id="SCAU015090-PA"/>
    </source>
</evidence>
<accession>A0A1I8Q9G5</accession>
<dbReference type="KEGG" id="scac:106094393"/>
<reference evidence="1" key="1">
    <citation type="submission" date="2020-05" db="UniProtKB">
        <authorList>
            <consortium name="EnsemblMetazoa"/>
        </authorList>
    </citation>
    <scope>IDENTIFICATION</scope>
    <source>
        <strain evidence="1">USDA</strain>
    </source>
</reference>
<evidence type="ECO:0008006" key="3">
    <source>
        <dbReference type="Google" id="ProtNLM"/>
    </source>
</evidence>
<dbReference type="GO" id="GO:0005175">
    <property type="term" value="F:CD27 receptor binding"/>
    <property type="evidence" value="ECO:0007669"/>
    <property type="project" value="TreeGrafter"/>
</dbReference>
<dbReference type="Pfam" id="PF05458">
    <property type="entry name" value="Siva"/>
    <property type="match status" value="1"/>
</dbReference>
<dbReference type="GO" id="GO:0097191">
    <property type="term" value="P:extrinsic apoptotic signaling pathway"/>
    <property type="evidence" value="ECO:0007669"/>
    <property type="project" value="TreeGrafter"/>
</dbReference>
<dbReference type="InterPro" id="IPR022773">
    <property type="entry name" value="Siva"/>
</dbReference>
<evidence type="ECO:0000313" key="2">
    <source>
        <dbReference type="Proteomes" id="UP000095300"/>
    </source>
</evidence>
<gene>
    <name evidence="1" type="primary">106094393</name>
</gene>
<dbReference type="AlphaFoldDB" id="A0A1I8Q9G5"/>
<dbReference type="VEuPathDB" id="VectorBase:SCAU015090"/>